<keyword evidence="7" id="KW-0472">Membrane</keyword>
<evidence type="ECO:0000256" key="8">
    <source>
        <dbReference type="ARBA" id="ARBA00023209"/>
    </source>
</evidence>
<dbReference type="GO" id="GO:0032049">
    <property type="term" value="P:cardiolipin biosynthetic process"/>
    <property type="evidence" value="ECO:0007669"/>
    <property type="project" value="TreeGrafter"/>
</dbReference>
<feature type="compositionally biased region" description="Gly residues" evidence="11">
    <location>
        <begin position="385"/>
        <end position="397"/>
    </location>
</feature>
<dbReference type="PANTHER" id="PTHR14269">
    <property type="entry name" value="CDP-DIACYLGLYCEROL--GLYCEROL-3-PHOSPHATE 3-PHOSPHATIDYLTRANSFERASE-RELATED"/>
    <property type="match status" value="1"/>
</dbReference>
<feature type="compositionally biased region" description="Pro residues" evidence="11">
    <location>
        <begin position="231"/>
        <end position="240"/>
    </location>
</feature>
<dbReference type="Gene3D" id="1.20.120.1760">
    <property type="match status" value="1"/>
</dbReference>
<dbReference type="InterPro" id="IPR048254">
    <property type="entry name" value="CDP_ALCOHOL_P_TRANSF_CS"/>
</dbReference>
<proteinExistence type="inferred from homology"/>
<evidence type="ECO:0000256" key="10">
    <source>
        <dbReference type="RuleBase" id="RU003750"/>
    </source>
</evidence>
<dbReference type="PROSITE" id="PS00379">
    <property type="entry name" value="CDP_ALCOHOL_P_TRANSF"/>
    <property type="match status" value="1"/>
</dbReference>
<sequence>MRRQFKQTARLVLLAETAITSSAPSGLARARDAVSLVAGAVPVSTVFTCSQQPTNLWQRVPSPAPSVPTAHSDTRKPGARSVDLDSGSGAAPWRGCPALATPGSAPPAPPPLSTPLLCRTSALPQLLCTPSSGILQRRRDNHLSCGYSSSSSCSSRYSIISSLMLAPTASAGSALASLPSAMACPRLPALPTLQRLQQQQQPSVAGLRLLSSSKAAAEADGGDSRADGRAPAPPPSPPPVAAADTVYNMPNAVSAARLLSGPVIGYWLLQGHYEAATVALAISGASDWLDGYLARRMGASSVFGSYLDPIADKVLIGCVAGALLANGSMPPWLAVVVVGRDVLLMTGAVAFRLRAFGWRWPGREAFFQTADTAPVAAQPPPLPPAGGGSEAAGAGAGKGLGGEVPGEGVGGVAFMRPLLVSKANTVLQLLLLGGYLTRGMYGWPHGDVVTALELATAATTTASLAAYGTLALQGKLFK</sequence>
<evidence type="ECO:0000256" key="7">
    <source>
        <dbReference type="ARBA" id="ARBA00023136"/>
    </source>
</evidence>
<dbReference type="EMBL" id="BRXU01000010">
    <property type="protein sequence ID" value="GLC54337.1"/>
    <property type="molecule type" value="Genomic_DNA"/>
</dbReference>
<keyword evidence="6" id="KW-0443">Lipid metabolism</keyword>
<keyword evidence="4" id="KW-0812">Transmembrane</keyword>
<organism evidence="12 13">
    <name type="scientific">Pleodorina starrii</name>
    <dbReference type="NCBI Taxonomy" id="330485"/>
    <lineage>
        <taxon>Eukaryota</taxon>
        <taxon>Viridiplantae</taxon>
        <taxon>Chlorophyta</taxon>
        <taxon>core chlorophytes</taxon>
        <taxon>Chlorophyceae</taxon>
        <taxon>CS clade</taxon>
        <taxon>Chlamydomonadales</taxon>
        <taxon>Volvocaceae</taxon>
        <taxon>Pleodorina</taxon>
    </lineage>
</organism>
<name>A0A9W6BML8_9CHLO</name>
<keyword evidence="2" id="KW-0444">Lipid biosynthesis</keyword>
<feature type="region of interest" description="Disordered" evidence="11">
    <location>
        <begin position="377"/>
        <end position="397"/>
    </location>
</feature>
<evidence type="ECO:0000256" key="11">
    <source>
        <dbReference type="SAM" id="MobiDB-lite"/>
    </source>
</evidence>
<keyword evidence="5" id="KW-1133">Transmembrane helix</keyword>
<dbReference type="GO" id="GO:0005739">
    <property type="term" value="C:mitochondrion"/>
    <property type="evidence" value="ECO:0007669"/>
    <property type="project" value="TreeGrafter"/>
</dbReference>
<accession>A0A9W6BML8</accession>
<keyword evidence="9" id="KW-1208">Phospholipid metabolism</keyword>
<dbReference type="AlphaFoldDB" id="A0A9W6BML8"/>
<dbReference type="Pfam" id="PF01066">
    <property type="entry name" value="CDP-OH_P_transf"/>
    <property type="match status" value="1"/>
</dbReference>
<evidence type="ECO:0000313" key="13">
    <source>
        <dbReference type="Proteomes" id="UP001165080"/>
    </source>
</evidence>
<evidence type="ECO:0000313" key="12">
    <source>
        <dbReference type="EMBL" id="GLC54337.1"/>
    </source>
</evidence>
<dbReference type="PANTHER" id="PTHR14269:SF60">
    <property type="entry name" value="CARDIOLIPIN SYNTHASE (CMP-FORMING)"/>
    <property type="match status" value="1"/>
</dbReference>
<evidence type="ECO:0000256" key="3">
    <source>
        <dbReference type="ARBA" id="ARBA00022679"/>
    </source>
</evidence>
<dbReference type="InterPro" id="IPR050324">
    <property type="entry name" value="CDP-alcohol_PTase-I"/>
</dbReference>
<keyword evidence="13" id="KW-1185">Reference proteome</keyword>
<dbReference type="OrthoDB" id="10020554at2759"/>
<evidence type="ECO:0000256" key="5">
    <source>
        <dbReference type="ARBA" id="ARBA00022989"/>
    </source>
</evidence>
<keyword evidence="8" id="KW-0594">Phospholipid biosynthesis</keyword>
<protein>
    <submittedName>
        <fullName evidence="12">Uncharacterized protein</fullName>
    </submittedName>
</protein>
<comment type="similarity">
    <text evidence="10">Belongs to the CDP-alcohol phosphatidyltransferase class-I family.</text>
</comment>
<dbReference type="InterPro" id="IPR043130">
    <property type="entry name" value="CDP-OH_PTrfase_TM_dom"/>
</dbReference>
<comment type="caution">
    <text evidence="12">The sequence shown here is derived from an EMBL/GenBank/DDBJ whole genome shotgun (WGS) entry which is preliminary data.</text>
</comment>
<evidence type="ECO:0000256" key="1">
    <source>
        <dbReference type="ARBA" id="ARBA00004141"/>
    </source>
</evidence>
<reference evidence="12 13" key="1">
    <citation type="journal article" date="2023" name="Commun. Biol.">
        <title>Reorganization of the ancestral sex-determining regions during the evolution of trioecy in Pleodorina starrii.</title>
        <authorList>
            <person name="Takahashi K."/>
            <person name="Suzuki S."/>
            <person name="Kawai-Toyooka H."/>
            <person name="Yamamoto K."/>
            <person name="Hamaji T."/>
            <person name="Ootsuki R."/>
            <person name="Yamaguchi H."/>
            <person name="Kawachi M."/>
            <person name="Higashiyama T."/>
            <person name="Nozaki H."/>
        </authorList>
    </citation>
    <scope>NUCLEOTIDE SEQUENCE [LARGE SCALE GENOMIC DNA]</scope>
    <source>
        <strain evidence="12 13">NIES-4479</strain>
    </source>
</reference>
<comment type="subcellular location">
    <subcellularLocation>
        <location evidence="1">Membrane</location>
        <topology evidence="1">Multi-pass membrane protein</topology>
    </subcellularLocation>
</comment>
<dbReference type="GO" id="GO:0016020">
    <property type="term" value="C:membrane"/>
    <property type="evidence" value="ECO:0007669"/>
    <property type="project" value="UniProtKB-SubCell"/>
</dbReference>
<evidence type="ECO:0000256" key="9">
    <source>
        <dbReference type="ARBA" id="ARBA00023264"/>
    </source>
</evidence>
<evidence type="ECO:0000256" key="6">
    <source>
        <dbReference type="ARBA" id="ARBA00023098"/>
    </source>
</evidence>
<evidence type="ECO:0000256" key="4">
    <source>
        <dbReference type="ARBA" id="ARBA00022692"/>
    </source>
</evidence>
<gene>
    <name evidence="12" type="primary">PLEST005159</name>
    <name evidence="12" type="ORF">PLESTB_000852700</name>
</gene>
<dbReference type="Proteomes" id="UP001165080">
    <property type="component" value="Unassembled WGS sequence"/>
</dbReference>
<dbReference type="GO" id="GO:0043337">
    <property type="term" value="F:cardiolipin synthase (CMP-forming)"/>
    <property type="evidence" value="ECO:0007669"/>
    <property type="project" value="TreeGrafter"/>
</dbReference>
<keyword evidence="3 10" id="KW-0808">Transferase</keyword>
<feature type="region of interest" description="Disordered" evidence="11">
    <location>
        <begin position="218"/>
        <end position="240"/>
    </location>
</feature>
<dbReference type="InterPro" id="IPR000462">
    <property type="entry name" value="CDP-OH_P_trans"/>
</dbReference>
<evidence type="ECO:0000256" key="2">
    <source>
        <dbReference type="ARBA" id="ARBA00022516"/>
    </source>
</evidence>
<feature type="region of interest" description="Disordered" evidence="11">
    <location>
        <begin position="58"/>
        <end position="89"/>
    </location>
</feature>